<dbReference type="SMART" id="SM00360">
    <property type="entry name" value="RRM"/>
    <property type="match status" value="3"/>
</dbReference>
<feature type="compositionally biased region" description="Basic and acidic residues" evidence="3">
    <location>
        <begin position="146"/>
        <end position="223"/>
    </location>
</feature>
<accession>A0A9P8PY68</accession>
<dbReference type="EMBL" id="JAEUBF010000237">
    <property type="protein sequence ID" value="KAH3679765.1"/>
    <property type="molecule type" value="Genomic_DNA"/>
</dbReference>
<dbReference type="FunFam" id="3.30.70.330:FF:000362">
    <property type="entry name" value="GBP2p Poly(A+) RNA-binding protein"/>
    <property type="match status" value="1"/>
</dbReference>
<dbReference type="InterPro" id="IPR000504">
    <property type="entry name" value="RRM_dom"/>
</dbReference>
<feature type="domain" description="RRM" evidence="4">
    <location>
        <begin position="358"/>
        <end position="440"/>
    </location>
</feature>
<feature type="compositionally biased region" description="Low complexity" evidence="3">
    <location>
        <begin position="303"/>
        <end position="344"/>
    </location>
</feature>
<dbReference type="GO" id="GO:0003729">
    <property type="term" value="F:mRNA binding"/>
    <property type="evidence" value="ECO:0007669"/>
    <property type="project" value="TreeGrafter"/>
</dbReference>
<feature type="domain" description="RRM" evidence="4">
    <location>
        <begin position="226"/>
        <end position="303"/>
    </location>
</feature>
<dbReference type="Pfam" id="PF00076">
    <property type="entry name" value="RRM_1"/>
    <property type="match status" value="3"/>
</dbReference>
<keyword evidence="6" id="KW-1185">Reference proteome</keyword>
<dbReference type="Proteomes" id="UP000769528">
    <property type="component" value="Unassembled WGS sequence"/>
</dbReference>
<dbReference type="OrthoDB" id="3978355at2759"/>
<dbReference type="PROSITE" id="PS50102">
    <property type="entry name" value="RRM"/>
    <property type="match status" value="3"/>
</dbReference>
<comment type="caution">
    <text evidence="5">The sequence shown here is derived from an EMBL/GenBank/DDBJ whole genome shotgun (WGS) entry which is preliminary data.</text>
</comment>
<feature type="region of interest" description="Disordered" evidence="3">
    <location>
        <begin position="1"/>
        <end position="64"/>
    </location>
</feature>
<feature type="domain" description="RRM" evidence="4">
    <location>
        <begin position="65"/>
        <end position="141"/>
    </location>
</feature>
<sequence>MERDKTRRDRDNSPRRFQRDRSPRRYNGESNERNDDYRDRRGGDYRDRRGGERPLTSKSNRNYDNSIFVGGVTYDCDSGQLREHFARIGNVIRADIVTQNGKHRGMGTVEFSNKDEVRKAISEFDHTEFMGREIFVRQDNPPPQQRSHDRFGGRDNRYPPRDRYDDRGYGRDRYPPRDRYDDRGYGRDYGYDRYPPRRDDRYSSRRDDRYPPRREDRPPRREGPLYEVFVGNLPFSINWQALKDLFKPVGSVISADVKLDDYGRSRGFGIVSFENAEDVQNAVAQLHGTDLEGRTIDVREGKNNANYSGASNSNQQSSNQQYNNNNNNNNNNTNTNYNNGNQNSEFTEGVEGNGPKTNTIYVDDLPFATANDDLVELFQTVAPVIKAEIKYFNGRPSGSAVVEFGSDEDAESAISKLDQYLYGGLAQLKSFLNDKRISLDGYNLIPSFQHDIESGLSSKFFNLNEHNSQDSRKGLDEVSKLEILKIMDTKKITFDEARLEFTRSKFSENNIAEDGTPLDPRAVTFGK</sequence>
<name>A0A9P8PY68_9ASCO</name>
<evidence type="ECO:0000259" key="4">
    <source>
        <dbReference type="PROSITE" id="PS50102"/>
    </source>
</evidence>
<dbReference type="InterPro" id="IPR012677">
    <property type="entry name" value="Nucleotide-bd_a/b_plait_sf"/>
</dbReference>
<dbReference type="InterPro" id="IPR018559">
    <property type="entry name" value="DUF2015"/>
</dbReference>
<dbReference type="InterPro" id="IPR035979">
    <property type="entry name" value="RBD_domain_sf"/>
</dbReference>
<protein>
    <recommendedName>
        <fullName evidence="4">RRM domain-containing protein</fullName>
    </recommendedName>
</protein>
<feature type="compositionally biased region" description="Basic and acidic residues" evidence="3">
    <location>
        <begin position="1"/>
        <end position="52"/>
    </location>
</feature>
<dbReference type="PANTHER" id="PTHR48025:SF1">
    <property type="entry name" value="RRM DOMAIN-CONTAINING PROTEIN"/>
    <property type="match status" value="1"/>
</dbReference>
<evidence type="ECO:0000256" key="1">
    <source>
        <dbReference type="ARBA" id="ARBA00022884"/>
    </source>
</evidence>
<evidence type="ECO:0000313" key="5">
    <source>
        <dbReference type="EMBL" id="KAH3679765.1"/>
    </source>
</evidence>
<evidence type="ECO:0000256" key="2">
    <source>
        <dbReference type="PROSITE-ProRule" id="PRU00176"/>
    </source>
</evidence>
<feature type="region of interest" description="Disordered" evidence="3">
    <location>
        <begin position="301"/>
        <end position="352"/>
    </location>
</feature>
<evidence type="ECO:0000313" key="6">
    <source>
        <dbReference type="Proteomes" id="UP000769528"/>
    </source>
</evidence>
<evidence type="ECO:0000256" key="3">
    <source>
        <dbReference type="SAM" id="MobiDB-lite"/>
    </source>
</evidence>
<dbReference type="Gene3D" id="3.30.70.330">
    <property type="match status" value="3"/>
</dbReference>
<dbReference type="SUPFAM" id="SSF54928">
    <property type="entry name" value="RNA-binding domain, RBD"/>
    <property type="match status" value="2"/>
</dbReference>
<gene>
    <name evidence="5" type="ORF">WICMUC_000731</name>
</gene>
<dbReference type="InterPro" id="IPR050502">
    <property type="entry name" value="Euk_RNA-bind_prot"/>
</dbReference>
<keyword evidence="1 2" id="KW-0694">RNA-binding</keyword>
<dbReference type="CDD" id="cd21605">
    <property type="entry name" value="RRM1_HRB1_GBP2"/>
    <property type="match status" value="1"/>
</dbReference>
<feature type="region of interest" description="Disordered" evidence="3">
    <location>
        <begin position="134"/>
        <end position="223"/>
    </location>
</feature>
<dbReference type="Pfam" id="PF09435">
    <property type="entry name" value="DUF2015"/>
    <property type="match status" value="1"/>
</dbReference>
<proteinExistence type="predicted"/>
<reference evidence="5" key="2">
    <citation type="submission" date="2021-01" db="EMBL/GenBank/DDBJ databases">
        <authorList>
            <person name="Schikora-Tamarit M.A."/>
        </authorList>
    </citation>
    <scope>NUCLEOTIDE SEQUENCE</scope>
    <source>
        <strain evidence="5">CBS6341</strain>
    </source>
</reference>
<organism evidence="5 6">
    <name type="scientific">Wickerhamomyces mucosus</name>
    <dbReference type="NCBI Taxonomy" id="1378264"/>
    <lineage>
        <taxon>Eukaryota</taxon>
        <taxon>Fungi</taxon>
        <taxon>Dikarya</taxon>
        <taxon>Ascomycota</taxon>
        <taxon>Saccharomycotina</taxon>
        <taxon>Saccharomycetes</taxon>
        <taxon>Phaffomycetales</taxon>
        <taxon>Wickerhamomycetaceae</taxon>
        <taxon>Wickerhamomyces</taxon>
    </lineage>
</organism>
<dbReference type="PANTHER" id="PTHR48025">
    <property type="entry name" value="OS02G0815200 PROTEIN"/>
    <property type="match status" value="1"/>
</dbReference>
<reference evidence="5" key="1">
    <citation type="journal article" date="2021" name="Open Biol.">
        <title>Shared evolutionary footprints suggest mitochondrial oxidative damage underlies multiple complex I losses in fungi.</title>
        <authorList>
            <person name="Schikora-Tamarit M.A."/>
            <person name="Marcet-Houben M."/>
            <person name="Nosek J."/>
            <person name="Gabaldon T."/>
        </authorList>
    </citation>
    <scope>NUCLEOTIDE SEQUENCE</scope>
    <source>
        <strain evidence="5">CBS6341</strain>
    </source>
</reference>
<dbReference type="AlphaFoldDB" id="A0A9P8PY68"/>